<name>A0ABS1R8G9_9SPHI</name>
<evidence type="ECO:0000313" key="4">
    <source>
        <dbReference type="EMBL" id="MBL1410590.1"/>
    </source>
</evidence>
<dbReference type="Gene3D" id="3.55.50.30">
    <property type="match status" value="1"/>
</dbReference>
<keyword evidence="1" id="KW-1133">Transmembrane helix</keyword>
<dbReference type="EMBL" id="JAERTY010000010">
    <property type="protein sequence ID" value="MBL1410590.1"/>
    <property type="molecule type" value="Genomic_DNA"/>
</dbReference>
<keyword evidence="1" id="KW-0812">Transmembrane</keyword>
<reference evidence="4 5" key="1">
    <citation type="submission" date="2021-01" db="EMBL/GenBank/DDBJ databases">
        <title>C459-1 draft genome sequence.</title>
        <authorList>
            <person name="Zhang X.-F."/>
        </authorList>
    </citation>
    <scope>NUCLEOTIDE SEQUENCE [LARGE SCALE GENOMIC DNA]</scope>
    <source>
        <strain evidence="5">C459-1</strain>
    </source>
</reference>
<dbReference type="Pfam" id="PF16344">
    <property type="entry name" value="FecR_C"/>
    <property type="match status" value="1"/>
</dbReference>
<keyword evidence="5" id="KW-1185">Reference proteome</keyword>
<dbReference type="RefSeq" id="WP_202104284.1">
    <property type="nucleotide sequence ID" value="NZ_JAERTY010000010.1"/>
</dbReference>
<comment type="caution">
    <text evidence="4">The sequence shown here is derived from an EMBL/GenBank/DDBJ whole genome shotgun (WGS) entry which is preliminary data.</text>
</comment>
<evidence type="ECO:0000256" key="1">
    <source>
        <dbReference type="SAM" id="Phobius"/>
    </source>
</evidence>
<dbReference type="InterPro" id="IPR032508">
    <property type="entry name" value="FecR_C"/>
</dbReference>
<evidence type="ECO:0000259" key="3">
    <source>
        <dbReference type="Pfam" id="PF16344"/>
    </source>
</evidence>
<dbReference type="InterPro" id="IPR012373">
    <property type="entry name" value="Ferrdict_sens_TM"/>
</dbReference>
<feature type="transmembrane region" description="Helical" evidence="1">
    <location>
        <begin position="78"/>
        <end position="99"/>
    </location>
</feature>
<feature type="domain" description="Protein FecR C-terminal" evidence="3">
    <location>
        <begin position="317"/>
        <end position="383"/>
    </location>
</feature>
<evidence type="ECO:0000259" key="2">
    <source>
        <dbReference type="Pfam" id="PF04773"/>
    </source>
</evidence>
<protein>
    <submittedName>
        <fullName evidence="4">FecR domain-containing protein</fullName>
    </submittedName>
</protein>
<dbReference type="PANTHER" id="PTHR30273">
    <property type="entry name" value="PERIPLASMIC SIGNAL SENSOR AND SIGMA FACTOR ACTIVATOR FECR-RELATED"/>
    <property type="match status" value="1"/>
</dbReference>
<organism evidence="4 5">
    <name type="scientific">Sphingobacterium faecale</name>
    <dbReference type="NCBI Taxonomy" id="2803775"/>
    <lineage>
        <taxon>Bacteria</taxon>
        <taxon>Pseudomonadati</taxon>
        <taxon>Bacteroidota</taxon>
        <taxon>Sphingobacteriia</taxon>
        <taxon>Sphingobacteriales</taxon>
        <taxon>Sphingobacteriaceae</taxon>
        <taxon>Sphingobacterium</taxon>
    </lineage>
</organism>
<feature type="domain" description="FecR protein" evidence="2">
    <location>
        <begin position="170"/>
        <end position="269"/>
    </location>
</feature>
<gene>
    <name evidence="4" type="ORF">JKG61_17665</name>
</gene>
<sequence length="390" mass="44354">MMTNQEELRELIARYNNNQVTEEERQALEHWYATIDNDAAVQEENKDSVRNDLRLRLGENIPELSVDSKSMYAHWKNWIPYVAALLIMGVVFSIWKIAFKTRENISIATVSIQPGGYYATLEIEGGSRVNLKSNQYGVQTGKAVLYADGSSVEGLEPIVGIDPKEMPIYVLTTPKGGTYKVALPDGSLVWLNAESSLRYPAEFAVDQRSVELDGEAYFEIKEVKSGSYKKPFIVKSQQQVIEVLGTKFNVAAYSEDLKTTTTLVEGRVKVKSLMGGKIEESSMILQPGYQSTLDENRLTLFKSVNVEEAMAWKNGFFIFDDVPLKAVMKQIERWYDIEVEYKGEVSDEHFNGKVYRNTKLMELLDILSFSKVNFKMEGRKMIIYSKKETN</sequence>
<proteinExistence type="predicted"/>
<dbReference type="PANTHER" id="PTHR30273:SF2">
    <property type="entry name" value="PROTEIN FECR"/>
    <property type="match status" value="1"/>
</dbReference>
<dbReference type="Pfam" id="PF04773">
    <property type="entry name" value="FecR"/>
    <property type="match status" value="1"/>
</dbReference>
<dbReference type="InterPro" id="IPR006860">
    <property type="entry name" value="FecR"/>
</dbReference>
<accession>A0ABS1R8G9</accession>
<evidence type="ECO:0000313" key="5">
    <source>
        <dbReference type="Proteomes" id="UP000625283"/>
    </source>
</evidence>
<dbReference type="Proteomes" id="UP000625283">
    <property type="component" value="Unassembled WGS sequence"/>
</dbReference>
<dbReference type="Gene3D" id="2.60.120.1440">
    <property type="match status" value="1"/>
</dbReference>
<keyword evidence="1" id="KW-0472">Membrane</keyword>